<dbReference type="EMBL" id="JACCCZ010000001">
    <property type="protein sequence ID" value="NYG03651.1"/>
    <property type="molecule type" value="Genomic_DNA"/>
</dbReference>
<organism evidence="7 10">
    <name type="scientific">Pseudonocardia alni</name>
    <name type="common">Amycolata alni</name>
    <dbReference type="NCBI Taxonomy" id="33907"/>
    <lineage>
        <taxon>Bacteria</taxon>
        <taxon>Bacillati</taxon>
        <taxon>Actinomycetota</taxon>
        <taxon>Actinomycetes</taxon>
        <taxon>Pseudonocardiales</taxon>
        <taxon>Pseudonocardiaceae</taxon>
        <taxon>Pseudonocardia</taxon>
    </lineage>
</organism>
<evidence type="ECO:0000313" key="10">
    <source>
        <dbReference type="Proteomes" id="UP000549695"/>
    </source>
</evidence>
<keyword evidence="3 6" id="KW-0812">Transmembrane</keyword>
<dbReference type="Proteomes" id="UP000549695">
    <property type="component" value="Unassembled WGS sequence"/>
</dbReference>
<feature type="transmembrane region" description="Helical" evidence="6">
    <location>
        <begin position="29"/>
        <end position="48"/>
    </location>
</feature>
<feature type="transmembrane region" description="Helical" evidence="6">
    <location>
        <begin position="128"/>
        <end position="147"/>
    </location>
</feature>
<protein>
    <submittedName>
        <fullName evidence="7">Uncharacterized protein</fullName>
    </submittedName>
</protein>
<gene>
    <name evidence="8" type="ORF">ATL51_2514</name>
    <name evidence="7" type="ORF">HDA37_003936</name>
</gene>
<dbReference type="PANTHER" id="PTHR31123">
    <property type="entry name" value="ACCUMULATION OF DYADS PROTEIN 2-RELATED"/>
    <property type="match status" value="1"/>
</dbReference>
<comment type="caution">
    <text evidence="7">The sequence shown here is derived from an EMBL/GenBank/DDBJ whole genome shotgun (WGS) entry which is preliminary data.</text>
</comment>
<dbReference type="InterPro" id="IPR000791">
    <property type="entry name" value="Gpr1/Fun34/SatP-like"/>
</dbReference>
<dbReference type="RefSeq" id="WP_073576412.1">
    <property type="nucleotide sequence ID" value="NZ_BAAAJZ010000003.1"/>
</dbReference>
<sequence length="222" mass="22805">MSVESDTAGAHAAAAPPAPAAAAPAANPALMGLICFLPSGITLGLWFVGYLDTTALPGGMIPIVTFSAGLFLLLSAMVALRVGDSVTAAIFGVFSAFWTSFGVLLMALNNGWIIDAGTGEALSTEQVGSIQSTYLLSFTLVFVLLTLATLRLPLMFTIGFVLVDITFVLAYIGVTAGNAGLFPIAGITTFAFCIVFAYILFDAFGQTLGGRAMSMGGPLVKS</sequence>
<feature type="transmembrane region" description="Helical" evidence="6">
    <location>
        <begin position="60"/>
        <end position="80"/>
    </location>
</feature>
<dbReference type="GO" id="GO:0015123">
    <property type="term" value="F:acetate transmembrane transporter activity"/>
    <property type="evidence" value="ECO:0007669"/>
    <property type="project" value="TreeGrafter"/>
</dbReference>
<dbReference type="PANTHER" id="PTHR31123:SF4">
    <property type="entry name" value="PROTEIN ALCS"/>
    <property type="match status" value="1"/>
</dbReference>
<evidence type="ECO:0000256" key="4">
    <source>
        <dbReference type="ARBA" id="ARBA00022989"/>
    </source>
</evidence>
<evidence type="ECO:0000256" key="1">
    <source>
        <dbReference type="ARBA" id="ARBA00004141"/>
    </source>
</evidence>
<evidence type="ECO:0000256" key="6">
    <source>
        <dbReference type="SAM" id="Phobius"/>
    </source>
</evidence>
<evidence type="ECO:0000313" key="8">
    <source>
        <dbReference type="EMBL" id="PKB30841.1"/>
    </source>
</evidence>
<dbReference type="GeneID" id="98053638"/>
<comment type="subcellular location">
    <subcellularLocation>
        <location evidence="1">Membrane</location>
        <topology evidence="1">Multi-pass membrane protein</topology>
    </subcellularLocation>
</comment>
<feature type="transmembrane region" description="Helical" evidence="6">
    <location>
        <begin position="87"/>
        <end position="108"/>
    </location>
</feature>
<accession>A0A852W8G5</accession>
<feature type="transmembrane region" description="Helical" evidence="6">
    <location>
        <begin position="154"/>
        <end position="174"/>
    </location>
</feature>
<keyword evidence="10" id="KW-1185">Reference proteome</keyword>
<evidence type="ECO:0000256" key="3">
    <source>
        <dbReference type="ARBA" id="ARBA00022692"/>
    </source>
</evidence>
<comment type="similarity">
    <text evidence="2">Belongs to the acetate uptake transporter (AceTr) (TC 2.A.96) family.</text>
</comment>
<evidence type="ECO:0000256" key="2">
    <source>
        <dbReference type="ARBA" id="ARBA00005587"/>
    </source>
</evidence>
<proteinExistence type="inferred from homology"/>
<keyword evidence="4 6" id="KW-1133">Transmembrane helix</keyword>
<evidence type="ECO:0000256" key="5">
    <source>
        <dbReference type="ARBA" id="ARBA00023136"/>
    </source>
</evidence>
<dbReference type="AlphaFoldDB" id="A0A852W8G5"/>
<name>A0A852W8G5_PSEA5</name>
<dbReference type="Proteomes" id="UP000232453">
    <property type="component" value="Unassembled WGS sequence"/>
</dbReference>
<dbReference type="GO" id="GO:0005886">
    <property type="term" value="C:plasma membrane"/>
    <property type="evidence" value="ECO:0007669"/>
    <property type="project" value="TreeGrafter"/>
</dbReference>
<feature type="transmembrane region" description="Helical" evidence="6">
    <location>
        <begin position="180"/>
        <end position="201"/>
    </location>
</feature>
<dbReference type="InterPro" id="IPR051633">
    <property type="entry name" value="AceTr"/>
</dbReference>
<dbReference type="Pfam" id="PF01184">
    <property type="entry name" value="Gpr1_Fun34_YaaH"/>
    <property type="match status" value="1"/>
</dbReference>
<evidence type="ECO:0000313" key="9">
    <source>
        <dbReference type="Proteomes" id="UP000232453"/>
    </source>
</evidence>
<reference evidence="7 10" key="1">
    <citation type="submission" date="2020-07" db="EMBL/GenBank/DDBJ databases">
        <title>Sequencing the genomes of 1000 actinobacteria strains.</title>
        <authorList>
            <person name="Klenk H.-P."/>
        </authorList>
    </citation>
    <scope>NUCLEOTIDE SEQUENCE [LARGE SCALE GENOMIC DNA]</scope>
    <source>
        <strain evidence="8 9">DSM 44104</strain>
        <strain evidence="7 10">DSM 44749</strain>
    </source>
</reference>
<accession>A0AA44UP66</accession>
<dbReference type="EMBL" id="PHUJ01000003">
    <property type="protein sequence ID" value="PKB30841.1"/>
    <property type="molecule type" value="Genomic_DNA"/>
</dbReference>
<keyword evidence="5 6" id="KW-0472">Membrane</keyword>
<evidence type="ECO:0000313" key="7">
    <source>
        <dbReference type="EMBL" id="NYG03651.1"/>
    </source>
</evidence>